<dbReference type="InterPro" id="IPR002004">
    <property type="entry name" value="PABP_HYD_C"/>
</dbReference>
<dbReference type="PROSITE" id="PS51309">
    <property type="entry name" value="PABC"/>
    <property type="match status" value="1"/>
</dbReference>
<organism evidence="15">
    <name type="scientific">Tetraselmis sp. GSL018</name>
    <dbReference type="NCBI Taxonomy" id="582737"/>
    <lineage>
        <taxon>Eukaryota</taxon>
        <taxon>Viridiplantae</taxon>
        <taxon>Chlorophyta</taxon>
        <taxon>core chlorophytes</taxon>
        <taxon>Chlorodendrophyceae</taxon>
        <taxon>Chlorodendrales</taxon>
        <taxon>Chlorodendraceae</taxon>
        <taxon>Tetraselmis</taxon>
    </lineage>
</organism>
<dbReference type="EMBL" id="GBEZ01005476">
    <property type="protein sequence ID" value="JAC79834.1"/>
    <property type="molecule type" value="Transcribed_RNA"/>
</dbReference>
<dbReference type="GO" id="GO:0006417">
    <property type="term" value="P:regulation of translation"/>
    <property type="evidence" value="ECO:0007669"/>
    <property type="project" value="UniProtKB-KW"/>
</dbReference>
<dbReference type="InterPro" id="IPR000504">
    <property type="entry name" value="RRM_dom"/>
</dbReference>
<dbReference type="CDD" id="cd12380">
    <property type="entry name" value="RRM3_I_PABPs"/>
    <property type="match status" value="1"/>
</dbReference>
<evidence type="ECO:0000256" key="7">
    <source>
        <dbReference type="ARBA" id="ARBA00022884"/>
    </source>
</evidence>
<gene>
    <name evidence="15" type="primary">PABPC</name>
    <name evidence="15" type="ORF">TSPGSL018_11733</name>
</gene>
<feature type="region of interest" description="Disordered" evidence="12">
    <location>
        <begin position="460"/>
        <end position="550"/>
    </location>
</feature>
<dbReference type="InterPro" id="IPR006515">
    <property type="entry name" value="PABP_1234"/>
</dbReference>
<evidence type="ECO:0000259" key="14">
    <source>
        <dbReference type="PROSITE" id="PS51309"/>
    </source>
</evidence>
<dbReference type="FunFam" id="3.30.70.330:FF:000648">
    <property type="entry name" value="Polyadenylate-binding protein"/>
    <property type="match status" value="1"/>
</dbReference>
<dbReference type="CDD" id="cd12379">
    <property type="entry name" value="RRM2_I_PABPs"/>
    <property type="match status" value="1"/>
</dbReference>
<dbReference type="SMART" id="SM00360">
    <property type="entry name" value="RRM"/>
    <property type="match status" value="4"/>
</dbReference>
<evidence type="ECO:0000256" key="1">
    <source>
        <dbReference type="ARBA" id="ARBA00004123"/>
    </source>
</evidence>
<sequence>MASATAQQMQSQQQSQQSSGAQDAAPLPAAPAAQSSLYVGDLDPEITEAQLFELFSQVGPVASLRVCRDAVTRRSLGYAYVNYNSSMDQTAATRALESLNFSVLGGKTIRIMWSHRDPQFRKSGVGNIFIKNLDKSIDNRALHDTFAEIGKILSSKVVTDANGESKGYGFVHFETEEAAKKAIEKVNGMMMAGKQVYVGPFVKRSERPNEGAVRFTNIYVKNIDLNVSDDELRKEFEAFGEVTSCVIMRTSDGSSKGFGFVNFNKPEDAKLAVDNLNGKKLGEKEIYAGRAMKKGEREAFLRQKFEEMRTERIAKYQGMNLYIKNLVDSVDDDALREEFQQFGTITSAKVMRDDKGKSRGFGFVCFNSPEEATRAVAECQGKLWKGKPLYVALAQRKEVRRAQLEAHHQRMQMARAGGPAPAIPGMFPGAAPPMYYPGAAAMQQPRHGAPGMMGYPMMPRGPMAPQASRGGPRVPAGMGMPPHQQNMMMMNGARGGGGSRGQRGGRGQPNRGGQPSGPRGPGGRGGQQAKPAPPTPPQATTGVIPGGGPDRLTTAILANATAEQQKQMLGERLFPLVQSFQPNLAGKITGMLLDLDNTELLVLLESNDELRLKVEEAMAVLRQHGAIPEEAKAAEGAPAS</sequence>
<evidence type="ECO:0000256" key="4">
    <source>
        <dbReference type="ARBA" id="ARBA00022490"/>
    </source>
</evidence>
<dbReference type="InterPro" id="IPR034364">
    <property type="entry name" value="PABP_RRM1"/>
</dbReference>
<dbReference type="FunFam" id="3.30.70.330:FF:000651">
    <property type="entry name" value="Poly(A) binding protein cytoplasmic 1 like"/>
    <property type="match status" value="1"/>
</dbReference>
<feature type="compositionally biased region" description="Gly residues" evidence="12">
    <location>
        <begin position="493"/>
        <end position="507"/>
    </location>
</feature>
<evidence type="ECO:0000256" key="2">
    <source>
        <dbReference type="ARBA" id="ARBA00004496"/>
    </source>
</evidence>
<dbReference type="GO" id="GO:0005634">
    <property type="term" value="C:nucleus"/>
    <property type="evidence" value="ECO:0007669"/>
    <property type="project" value="UniProtKB-SubCell"/>
</dbReference>
<name>A0A061S9W0_9CHLO</name>
<evidence type="ECO:0000256" key="8">
    <source>
        <dbReference type="ARBA" id="ARBA00023242"/>
    </source>
</evidence>
<dbReference type="InterPro" id="IPR012677">
    <property type="entry name" value="Nucleotide-bd_a/b_plait_sf"/>
</dbReference>
<feature type="domain" description="RRM" evidence="13">
    <location>
        <begin position="35"/>
        <end position="116"/>
    </location>
</feature>
<dbReference type="SMART" id="SM00517">
    <property type="entry name" value="PolyA"/>
    <property type="match status" value="1"/>
</dbReference>
<dbReference type="CDD" id="cd12378">
    <property type="entry name" value="RRM1_I_PABPs"/>
    <property type="match status" value="1"/>
</dbReference>
<comment type="subcellular location">
    <subcellularLocation>
        <location evidence="2 11">Cytoplasm</location>
    </subcellularLocation>
    <subcellularLocation>
        <location evidence="1">Nucleus</location>
    </subcellularLocation>
</comment>
<feature type="domain" description="RRM" evidence="13">
    <location>
        <begin position="216"/>
        <end position="293"/>
    </location>
</feature>
<accession>A0A061S9W0</accession>
<keyword evidence="7 10" id="KW-0694">RNA-binding</keyword>
<keyword evidence="4 11" id="KW-0963">Cytoplasm</keyword>
<dbReference type="Gene3D" id="3.30.70.330">
    <property type="match status" value="4"/>
</dbReference>
<proteinExistence type="inferred from homology"/>
<dbReference type="PANTHER" id="PTHR24012">
    <property type="entry name" value="RNA BINDING PROTEIN"/>
    <property type="match status" value="1"/>
</dbReference>
<evidence type="ECO:0000256" key="3">
    <source>
        <dbReference type="ARBA" id="ARBA00008557"/>
    </source>
</evidence>
<evidence type="ECO:0000256" key="9">
    <source>
        <dbReference type="ARBA" id="ARBA00054110"/>
    </source>
</evidence>
<dbReference type="SMART" id="SM00361">
    <property type="entry name" value="RRM_1"/>
    <property type="match status" value="4"/>
</dbReference>
<dbReference type="Pfam" id="PF00076">
    <property type="entry name" value="RRM_1"/>
    <property type="match status" value="4"/>
</dbReference>
<keyword evidence="5" id="KW-0677">Repeat</keyword>
<protein>
    <recommendedName>
        <fullName evidence="11">Polyadenylate-binding protein</fullName>
        <shortName evidence="11">PABP</shortName>
    </recommendedName>
</protein>
<feature type="compositionally biased region" description="Low complexity" evidence="12">
    <location>
        <begin position="508"/>
        <end position="517"/>
    </location>
</feature>
<feature type="domain" description="RRM" evidence="13">
    <location>
        <begin position="319"/>
        <end position="396"/>
    </location>
</feature>
<dbReference type="FunFam" id="3.30.70.330:FF:000003">
    <property type="entry name" value="Polyadenylate-binding protein"/>
    <property type="match status" value="1"/>
</dbReference>
<dbReference type="FunFam" id="1.10.1900.10:FF:000004">
    <property type="entry name" value="Polyadenylate-binding protein"/>
    <property type="match status" value="1"/>
</dbReference>
<dbReference type="SUPFAM" id="SSF63570">
    <property type="entry name" value="PABC (PABP) domain"/>
    <property type="match status" value="1"/>
</dbReference>
<keyword evidence="6" id="KW-0810">Translation regulation</keyword>
<evidence type="ECO:0000256" key="6">
    <source>
        <dbReference type="ARBA" id="ARBA00022845"/>
    </source>
</evidence>
<dbReference type="InterPro" id="IPR045305">
    <property type="entry name" value="RRM2_I_PABPs"/>
</dbReference>
<feature type="region of interest" description="Disordered" evidence="12">
    <location>
        <begin position="1"/>
        <end position="27"/>
    </location>
</feature>
<comment type="function">
    <text evidence="9">Binds the poly(A) tail of mRNA. Appears to be an important mediator of the multiple roles of the poly(A) tail in mRNA biogenesis, stability and translation.</text>
</comment>
<dbReference type="Pfam" id="PF00658">
    <property type="entry name" value="MLLE"/>
    <property type="match status" value="1"/>
</dbReference>
<dbReference type="InterPro" id="IPR036053">
    <property type="entry name" value="PABP-dom"/>
</dbReference>
<keyword evidence="8" id="KW-0539">Nucleus</keyword>
<dbReference type="AlphaFoldDB" id="A0A061S9W0"/>
<comment type="similarity">
    <text evidence="3 11">Belongs to the polyadenylate-binding protein type-1 family.</text>
</comment>
<dbReference type="GO" id="GO:0003723">
    <property type="term" value="F:RNA binding"/>
    <property type="evidence" value="ECO:0007669"/>
    <property type="project" value="UniProtKB-UniRule"/>
</dbReference>
<evidence type="ECO:0000256" key="12">
    <source>
        <dbReference type="SAM" id="MobiDB-lite"/>
    </source>
</evidence>
<dbReference type="InterPro" id="IPR035979">
    <property type="entry name" value="RBD_domain_sf"/>
</dbReference>
<evidence type="ECO:0000256" key="5">
    <source>
        <dbReference type="ARBA" id="ARBA00022737"/>
    </source>
</evidence>
<dbReference type="InterPro" id="IPR003954">
    <property type="entry name" value="RRM_euk-type"/>
</dbReference>
<dbReference type="PROSITE" id="PS50102">
    <property type="entry name" value="RRM"/>
    <property type="match status" value="4"/>
</dbReference>
<dbReference type="GO" id="GO:0005737">
    <property type="term" value="C:cytoplasm"/>
    <property type="evidence" value="ECO:0007669"/>
    <property type="project" value="UniProtKB-SubCell"/>
</dbReference>
<dbReference type="FunFam" id="3.30.70.330:FF:000091">
    <property type="entry name" value="Polyadenylate-binding protein"/>
    <property type="match status" value="1"/>
</dbReference>
<dbReference type="Gene3D" id="1.10.1900.10">
    <property type="entry name" value="c-terminal domain of poly(a) binding protein"/>
    <property type="match status" value="1"/>
</dbReference>
<feature type="compositionally biased region" description="Low complexity" evidence="12">
    <location>
        <begin position="477"/>
        <end position="492"/>
    </location>
</feature>
<reference evidence="15" key="1">
    <citation type="submission" date="2014-05" db="EMBL/GenBank/DDBJ databases">
        <title>The transcriptome of the halophilic microalga Tetraselmis sp. GSL018 isolated from the Great Salt Lake, Utah.</title>
        <authorList>
            <person name="Jinkerson R.E."/>
            <person name="D'Adamo S."/>
            <person name="Posewitz M.C."/>
        </authorList>
    </citation>
    <scope>NUCLEOTIDE SEQUENCE</scope>
    <source>
        <strain evidence="15">GSL018</strain>
    </source>
</reference>
<feature type="domain" description="PABC" evidence="14">
    <location>
        <begin position="549"/>
        <end position="626"/>
    </location>
</feature>
<evidence type="ECO:0000313" key="15">
    <source>
        <dbReference type="EMBL" id="JAC79834.1"/>
    </source>
</evidence>
<evidence type="ECO:0000256" key="11">
    <source>
        <dbReference type="RuleBase" id="RU362004"/>
    </source>
</evidence>
<dbReference type="NCBIfam" id="TIGR01628">
    <property type="entry name" value="PABP-1234"/>
    <property type="match status" value="1"/>
</dbReference>
<feature type="domain" description="RRM" evidence="13">
    <location>
        <begin position="126"/>
        <end position="198"/>
    </location>
</feature>
<dbReference type="SUPFAM" id="SSF54928">
    <property type="entry name" value="RNA-binding domain, RBD"/>
    <property type="match status" value="2"/>
</dbReference>
<evidence type="ECO:0000259" key="13">
    <source>
        <dbReference type="PROSITE" id="PS50102"/>
    </source>
</evidence>
<dbReference type="CDD" id="cd12381">
    <property type="entry name" value="RRM4_I_PABPs"/>
    <property type="match status" value="1"/>
</dbReference>
<evidence type="ECO:0000256" key="10">
    <source>
        <dbReference type="PROSITE-ProRule" id="PRU00176"/>
    </source>
</evidence>